<reference evidence="9 10" key="1">
    <citation type="submission" date="2016-07" db="EMBL/GenBank/DDBJ databases">
        <title>Pervasive Adenine N6-methylation of Active Genes in Fungi.</title>
        <authorList>
            <consortium name="DOE Joint Genome Institute"/>
            <person name="Mondo S.J."/>
            <person name="Dannebaum R.O."/>
            <person name="Kuo R.C."/>
            <person name="Labutti K."/>
            <person name="Haridas S."/>
            <person name="Kuo A."/>
            <person name="Salamov A."/>
            <person name="Ahrendt S.R."/>
            <person name="Lipzen A."/>
            <person name="Sullivan W."/>
            <person name="Andreopoulos W.B."/>
            <person name="Clum A."/>
            <person name="Lindquist E."/>
            <person name="Daum C."/>
            <person name="Ramamoorthy G.K."/>
            <person name="Gryganskyi A."/>
            <person name="Culley D."/>
            <person name="Magnuson J.K."/>
            <person name="James T.Y."/>
            <person name="O'Malley M.A."/>
            <person name="Stajich J.E."/>
            <person name="Spatafora J.W."/>
            <person name="Visel A."/>
            <person name="Grigoriev I.V."/>
        </authorList>
    </citation>
    <scope>NUCLEOTIDE SEQUENCE [LARGE SCALE GENOMIC DNA]</scope>
    <source>
        <strain evidence="9 10">12-1054</strain>
    </source>
</reference>
<evidence type="ECO:0000256" key="1">
    <source>
        <dbReference type="ARBA" id="ARBA00004613"/>
    </source>
</evidence>
<organism evidence="9 10">
    <name type="scientific">Protomyces lactucae-debilis</name>
    <dbReference type="NCBI Taxonomy" id="2754530"/>
    <lineage>
        <taxon>Eukaryota</taxon>
        <taxon>Fungi</taxon>
        <taxon>Dikarya</taxon>
        <taxon>Ascomycota</taxon>
        <taxon>Taphrinomycotina</taxon>
        <taxon>Taphrinomycetes</taxon>
        <taxon>Taphrinales</taxon>
        <taxon>Protomycetaceae</taxon>
        <taxon>Protomyces</taxon>
    </lineage>
</organism>
<gene>
    <name evidence="9" type="ORF">BCR37DRAFT_389604</name>
</gene>
<dbReference type="RefSeq" id="XP_040722431.1">
    <property type="nucleotide sequence ID" value="XM_040870754.1"/>
</dbReference>
<evidence type="ECO:0000256" key="2">
    <source>
        <dbReference type="ARBA" id="ARBA00005964"/>
    </source>
</evidence>
<evidence type="ECO:0000313" key="9">
    <source>
        <dbReference type="EMBL" id="ORY75783.1"/>
    </source>
</evidence>
<feature type="domain" description="Carboxylesterase type B" evidence="8">
    <location>
        <begin position="26"/>
        <end position="529"/>
    </location>
</feature>
<name>A0A1Y2EW11_PROLT</name>
<dbReference type="GO" id="GO:0016787">
    <property type="term" value="F:hydrolase activity"/>
    <property type="evidence" value="ECO:0007669"/>
    <property type="project" value="UniProtKB-KW"/>
</dbReference>
<evidence type="ECO:0000259" key="8">
    <source>
        <dbReference type="Pfam" id="PF00135"/>
    </source>
</evidence>
<proteinExistence type="inferred from homology"/>
<evidence type="ECO:0000256" key="5">
    <source>
        <dbReference type="ARBA" id="ARBA00022801"/>
    </source>
</evidence>
<dbReference type="GeneID" id="63787353"/>
<comment type="caution">
    <text evidence="9">The sequence shown here is derived from an EMBL/GenBank/DDBJ whole genome shotgun (WGS) entry which is preliminary data.</text>
</comment>
<keyword evidence="5 7" id="KW-0378">Hydrolase</keyword>
<keyword evidence="3" id="KW-0964">Secreted</keyword>
<dbReference type="SUPFAM" id="SSF53474">
    <property type="entry name" value="alpha/beta-Hydrolases"/>
    <property type="match status" value="1"/>
</dbReference>
<evidence type="ECO:0000256" key="3">
    <source>
        <dbReference type="ARBA" id="ARBA00022525"/>
    </source>
</evidence>
<dbReference type="AlphaFoldDB" id="A0A1Y2EW11"/>
<evidence type="ECO:0000256" key="4">
    <source>
        <dbReference type="ARBA" id="ARBA00022729"/>
    </source>
</evidence>
<dbReference type="InterPro" id="IPR019826">
    <property type="entry name" value="Carboxylesterase_B_AS"/>
</dbReference>
<dbReference type="GO" id="GO:0005576">
    <property type="term" value="C:extracellular region"/>
    <property type="evidence" value="ECO:0007669"/>
    <property type="project" value="UniProtKB-SubCell"/>
</dbReference>
<dbReference type="Proteomes" id="UP000193685">
    <property type="component" value="Unassembled WGS sequence"/>
</dbReference>
<comment type="subcellular location">
    <subcellularLocation>
        <location evidence="1">Secreted</location>
    </subcellularLocation>
</comment>
<evidence type="ECO:0000256" key="6">
    <source>
        <dbReference type="ARBA" id="ARBA00023180"/>
    </source>
</evidence>
<feature type="signal peptide" evidence="7">
    <location>
        <begin position="1"/>
        <end position="16"/>
    </location>
</feature>
<evidence type="ECO:0000256" key="7">
    <source>
        <dbReference type="RuleBase" id="RU361235"/>
    </source>
</evidence>
<keyword evidence="4 7" id="KW-0732">Signal</keyword>
<dbReference type="InterPro" id="IPR029058">
    <property type="entry name" value="AB_hydrolase_fold"/>
</dbReference>
<feature type="chain" id="PRO_5011830358" description="Carboxylic ester hydrolase" evidence="7">
    <location>
        <begin position="17"/>
        <end position="557"/>
    </location>
</feature>
<protein>
    <recommendedName>
        <fullName evidence="7">Carboxylic ester hydrolase</fullName>
        <ecNumber evidence="7">3.1.1.-</ecNumber>
    </recommendedName>
</protein>
<dbReference type="OMA" id="NNWYPQF"/>
<dbReference type="PANTHER" id="PTHR11559">
    <property type="entry name" value="CARBOXYLESTERASE"/>
    <property type="match status" value="1"/>
</dbReference>
<dbReference type="Gene3D" id="3.40.50.1820">
    <property type="entry name" value="alpha/beta hydrolase"/>
    <property type="match status" value="1"/>
</dbReference>
<dbReference type="FunFam" id="3.40.50.1820:FF:000213">
    <property type="entry name" value="Carboxylic ester hydrolase"/>
    <property type="match status" value="1"/>
</dbReference>
<keyword evidence="6" id="KW-0325">Glycoprotein</keyword>
<accession>A0A1Y2EW11</accession>
<dbReference type="EC" id="3.1.1.-" evidence="7"/>
<dbReference type="InterPro" id="IPR050309">
    <property type="entry name" value="Type-B_Carboxylest/Lipase"/>
</dbReference>
<dbReference type="Pfam" id="PF00135">
    <property type="entry name" value="COesterase"/>
    <property type="match status" value="1"/>
</dbReference>
<dbReference type="EMBL" id="MCFI01000025">
    <property type="protein sequence ID" value="ORY75783.1"/>
    <property type="molecule type" value="Genomic_DNA"/>
</dbReference>
<comment type="similarity">
    <text evidence="2 7">Belongs to the type-B carboxylesterase/lipase family.</text>
</comment>
<evidence type="ECO:0000313" key="10">
    <source>
        <dbReference type="Proteomes" id="UP000193685"/>
    </source>
</evidence>
<dbReference type="STRING" id="56484.A0A1Y2EW11"/>
<sequence>MLFALAAYTAVVTAAALPENERRQFSPVVELDTATVTGSSLLGIDSFNGIPFAQPPVGNLRLRPPQPITANLGKINAVGMPKSCPQSIQSSDLQKLPPGVVQTLLNTPLFTAVSGASEDCLTLNVQRPSGIAADAKLPVFVWIYGGGFTAGSAGMYDGSGLIRASQASSSIVYVALQYRLGGFGFLPGKEVQDSGNGNLGLLDQRLALQWVADNIAKFGGDPDRVTIGGESAGAISVFDQLALYDGDNTYKGKPLFRGAIMNSGSVVPADPVSCPKGQVIYNQVVREAGCAAAADTLQCLREVDFDTFSRAATSPPGIFDYSSVALSYLPRPDGKSLTDSPTTLVQQGKFAKVPFIVGDQEDEGTLFSLVQANLTTTADVVDYLGTYFFNNAPRAQIQSLVDSYPNNPIAGSPFRTGLLNILYPQYKRLAALLGDATFTLTRRIFLELAAPQVPKAFSYLGSYNYGTPILGSFHASDILALFFVPGYPQATIQRYYINFINNLDPNVGVEPTVAWPQWTAAKQLLNIEALSSKLIPDNFRESSAAVLRSGVSGAFNI</sequence>
<dbReference type="OrthoDB" id="408631at2759"/>
<dbReference type="PROSITE" id="PS00122">
    <property type="entry name" value="CARBOXYLESTERASE_B_1"/>
    <property type="match status" value="1"/>
</dbReference>
<dbReference type="InterPro" id="IPR002018">
    <property type="entry name" value="CarbesteraseB"/>
</dbReference>
<keyword evidence="10" id="KW-1185">Reference proteome</keyword>